<dbReference type="HOGENOM" id="CLU_048111_2_2_11"/>
<evidence type="ECO:0000256" key="1">
    <source>
        <dbReference type="SAM" id="MobiDB-lite"/>
    </source>
</evidence>
<dbReference type="AlphaFoldDB" id="I0V2S3"/>
<feature type="domain" description="SCP" evidence="2">
    <location>
        <begin position="123"/>
        <end position="234"/>
    </location>
</feature>
<evidence type="ECO:0000313" key="3">
    <source>
        <dbReference type="EMBL" id="EID54426.1"/>
    </source>
</evidence>
<feature type="region of interest" description="Disordered" evidence="1">
    <location>
        <begin position="13"/>
        <end position="117"/>
    </location>
</feature>
<dbReference type="Gene3D" id="3.40.33.10">
    <property type="entry name" value="CAP"/>
    <property type="match status" value="1"/>
</dbReference>
<dbReference type="InterPro" id="IPR035940">
    <property type="entry name" value="CAP_sf"/>
</dbReference>
<dbReference type="PANTHER" id="PTHR31157:SF1">
    <property type="entry name" value="SCP DOMAIN-CONTAINING PROTEIN"/>
    <property type="match status" value="1"/>
</dbReference>
<dbReference type="SUPFAM" id="SSF55797">
    <property type="entry name" value="PR-1-like"/>
    <property type="match status" value="1"/>
</dbReference>
<feature type="region of interest" description="Disordered" evidence="1">
    <location>
        <begin position="148"/>
        <end position="169"/>
    </location>
</feature>
<evidence type="ECO:0000313" key="4">
    <source>
        <dbReference type="Proteomes" id="UP000004691"/>
    </source>
</evidence>
<feature type="compositionally biased region" description="Low complexity" evidence="1">
    <location>
        <begin position="38"/>
        <end position="68"/>
    </location>
</feature>
<dbReference type="PANTHER" id="PTHR31157">
    <property type="entry name" value="SCP DOMAIN-CONTAINING PROTEIN"/>
    <property type="match status" value="1"/>
</dbReference>
<dbReference type="InterPro" id="IPR014044">
    <property type="entry name" value="CAP_dom"/>
</dbReference>
<gene>
    <name evidence="3" type="ORF">SacxiDRAFT_2196</name>
</gene>
<proteinExistence type="predicted"/>
<dbReference type="CDD" id="cd05379">
    <property type="entry name" value="CAP_bacterial"/>
    <property type="match status" value="1"/>
</dbReference>
<dbReference type="Pfam" id="PF00188">
    <property type="entry name" value="CAP"/>
    <property type="match status" value="1"/>
</dbReference>
<feature type="compositionally biased region" description="Acidic residues" evidence="1">
    <location>
        <begin position="90"/>
        <end position="101"/>
    </location>
</feature>
<dbReference type="Proteomes" id="UP000004691">
    <property type="component" value="Unassembled WGS sequence"/>
</dbReference>
<dbReference type="STRING" id="882086.SacxiDRAFT_2196"/>
<name>I0V2S3_9PSEU</name>
<protein>
    <submittedName>
        <fullName evidence="3">Uncharacterized protein with SCP/PR1 domains</fullName>
    </submittedName>
</protein>
<keyword evidence="4" id="KW-1185">Reference proteome</keyword>
<reference evidence="3 4" key="1">
    <citation type="submission" date="2012-01" db="EMBL/GenBank/DDBJ databases">
        <title>Improved High-Quality Draft sequence of Saccharomonospora xinjiangensis XJ-54.</title>
        <authorList>
            <consortium name="US DOE Joint Genome Institute"/>
            <person name="Lucas S."/>
            <person name="Han J."/>
            <person name="Lapidus A."/>
            <person name="Cheng J.-F."/>
            <person name="Goodwin L."/>
            <person name="Pitluck S."/>
            <person name="Peters L."/>
            <person name="Mikhailova N."/>
            <person name="Teshima H."/>
            <person name="Detter J.C."/>
            <person name="Han C."/>
            <person name="Tapia R."/>
            <person name="Land M."/>
            <person name="Hauser L."/>
            <person name="Kyrpides N."/>
            <person name="Ivanova N."/>
            <person name="Pagani I."/>
            <person name="Brambilla E.-M."/>
            <person name="Klenk H.-P."/>
            <person name="Woyke T."/>
        </authorList>
    </citation>
    <scope>NUCLEOTIDE SEQUENCE [LARGE SCALE GENOMIC DNA]</scope>
    <source>
        <strain evidence="3 4">XJ-54</strain>
    </source>
</reference>
<accession>I0V2S3</accession>
<dbReference type="eggNOG" id="COG2340">
    <property type="taxonomic scope" value="Bacteria"/>
</dbReference>
<sequence length="236" mass="24098">MFVGVAVAAGGQLLWSGPDPERTALALDRGTVGGAEAGGVPTATGTTTSTTTTSTSPEPTTSATTSSTPDEEPESSQPSSPPSDPGESATTDEDGTGEEDTATPARSDSGSDGAGDLPHRVVALVNAERADAGCRAVRVDGRLAGAAQGHSDDMAENGYLSHTSQDGRSFSERIEAEGYPSPAAENIAMGMSTPEAVMDAWMASDGHRRNILNCEIAAIGVGVNSDGWYWTQNFGY</sequence>
<evidence type="ECO:0000259" key="2">
    <source>
        <dbReference type="Pfam" id="PF00188"/>
    </source>
</evidence>
<organism evidence="3 4">
    <name type="scientific">Saccharomonospora xinjiangensis XJ-54</name>
    <dbReference type="NCBI Taxonomy" id="882086"/>
    <lineage>
        <taxon>Bacteria</taxon>
        <taxon>Bacillati</taxon>
        <taxon>Actinomycetota</taxon>
        <taxon>Actinomycetes</taxon>
        <taxon>Pseudonocardiales</taxon>
        <taxon>Pseudonocardiaceae</taxon>
        <taxon>Saccharomonospora</taxon>
    </lineage>
</organism>
<dbReference type="EMBL" id="JH636049">
    <property type="protein sequence ID" value="EID54426.1"/>
    <property type="molecule type" value="Genomic_DNA"/>
</dbReference>